<feature type="signal peptide" evidence="1">
    <location>
        <begin position="1"/>
        <end position="20"/>
    </location>
</feature>
<evidence type="ECO:0000313" key="2">
    <source>
        <dbReference type="EMBL" id="PVZ71559.1"/>
    </source>
</evidence>
<sequence>MKSFLLLCTAALFIVACGQADHSVDPDEISAIDDAAEMQESVNAYQASGLSSDGTGGSSFYGDWRDGAIAVSSRDGWGTPWNIQRWMSGYGLHYRNNPFNIIARYGPLGRSEHVLRQRAYLFEEENGVRYAIIPHGTKRYLVYPSGLEYRAGVQYLAMVEIPYRVLDDTKLKKLMTFGWETDLAVPADIEDSFIYNGEVYTVTQNGNIYKIKKFNPQGPSEDKYVGLELDESAGVVQLTLYRDAYNSRSVVFADDEIIGRFNPVDVMLEVFENTRREISADWNVSDNGTQMEKEGLTSAEIAKEGTLFGPIRNPTSTFVFASAPDVELTIIGGSQAYVSGAYNLTLNSGWGINLGHAGQTEDIIITYQLPLAPAPESVPEPAIICTESINIWQGDTRLGITSFFRYYDEEDEANLIASKINSVRILRSSPDLSRIHFGAEAEVFYDNAADIYEVRILLRPHIYEYDGTYELHVGVLCGSDTYLEVDEEGIKSILTQGLYASAVYRAYQGKFIFNGVKYAQTDGSIHKVAANGIYDPAGPRIELYNYSSYRTPLAGGLFYSPGFIIPYVVQYDETHGWYKQFTYYAAEYLTLNDGDLTELFNDTFN</sequence>
<protein>
    <submittedName>
        <fullName evidence="2">Uncharacterized protein</fullName>
    </submittedName>
</protein>
<evidence type="ECO:0000256" key="1">
    <source>
        <dbReference type="SAM" id="SignalP"/>
    </source>
</evidence>
<keyword evidence="3" id="KW-1185">Reference proteome</keyword>
<comment type="caution">
    <text evidence="2">The sequence shown here is derived from an EMBL/GenBank/DDBJ whole genome shotgun (WGS) entry which is preliminary data.</text>
</comment>
<dbReference type="EMBL" id="QDDL01000001">
    <property type="protein sequence ID" value="PVZ71559.1"/>
    <property type="molecule type" value="Genomic_DNA"/>
</dbReference>
<feature type="chain" id="PRO_5015906664" evidence="1">
    <location>
        <begin position="21"/>
        <end position="605"/>
    </location>
</feature>
<dbReference type="PROSITE" id="PS51257">
    <property type="entry name" value="PROKAR_LIPOPROTEIN"/>
    <property type="match status" value="1"/>
</dbReference>
<gene>
    <name evidence="2" type="ORF">DC094_00510</name>
</gene>
<dbReference type="RefSeq" id="WP_116685148.1">
    <property type="nucleotide sequence ID" value="NZ_CAWNYD010000001.1"/>
</dbReference>
<organism evidence="2 3">
    <name type="scientific">Pelagibaculum spongiae</name>
    <dbReference type="NCBI Taxonomy" id="2080658"/>
    <lineage>
        <taxon>Bacteria</taxon>
        <taxon>Pseudomonadati</taxon>
        <taxon>Pseudomonadota</taxon>
        <taxon>Gammaproteobacteria</taxon>
        <taxon>Oceanospirillales</taxon>
        <taxon>Pelagibaculum</taxon>
    </lineage>
</organism>
<dbReference type="AlphaFoldDB" id="A0A2V1GYP7"/>
<dbReference type="Proteomes" id="UP000244906">
    <property type="component" value="Unassembled WGS sequence"/>
</dbReference>
<evidence type="ECO:0000313" key="3">
    <source>
        <dbReference type="Proteomes" id="UP000244906"/>
    </source>
</evidence>
<proteinExistence type="predicted"/>
<name>A0A2V1GYP7_9GAMM</name>
<reference evidence="2 3" key="1">
    <citation type="submission" date="2018-04" db="EMBL/GenBank/DDBJ databases">
        <title>Thalassorhabdus spongiae gen. nov., sp. nov., isolated from a marine sponge in South-West Iceland.</title>
        <authorList>
            <person name="Knobloch S."/>
            <person name="Daussin A."/>
            <person name="Johannsson R."/>
            <person name="Marteinsson V.T."/>
        </authorList>
    </citation>
    <scope>NUCLEOTIDE SEQUENCE [LARGE SCALE GENOMIC DNA]</scope>
    <source>
        <strain evidence="2 3">Hp12</strain>
    </source>
</reference>
<keyword evidence="1" id="KW-0732">Signal</keyword>
<accession>A0A2V1GYP7</accession>